<dbReference type="AlphaFoldDB" id="A0A9Q0QYL8"/>
<evidence type="ECO:0000259" key="1">
    <source>
        <dbReference type="Pfam" id="PF01423"/>
    </source>
</evidence>
<comment type="caution">
    <text evidence="2">The sequence shown here is derived from an EMBL/GenBank/DDBJ whole genome shotgun (WGS) entry which is preliminary data.</text>
</comment>
<dbReference type="InterPro" id="IPR050914">
    <property type="entry name" value="snRNP_SmB/NAA38-like"/>
</dbReference>
<sequence>MEEPVEPSSVLAGSSGGSNTNNLPHLVSSLRKLLSRQMLVGVNDGRFFLGAFYCIDKQRNIILQDAVEYRSTRRSSPAPMEQRCLGLILIPSTCRCCKVFRGCNNGIDGRVDDIPPERHALVTSFTNDGGKRIHHLPFSDPSFPLQHPWYHLRICKRTILSEEEVFLLLVDAVGWRPEGGEASEEAGFVKTSV</sequence>
<dbReference type="InterPro" id="IPR001163">
    <property type="entry name" value="Sm_dom_euk/arc"/>
</dbReference>
<dbReference type="Proteomes" id="UP001141806">
    <property type="component" value="Unassembled WGS sequence"/>
</dbReference>
<dbReference type="EMBL" id="JAMYWD010000003">
    <property type="protein sequence ID" value="KAJ4976858.1"/>
    <property type="molecule type" value="Genomic_DNA"/>
</dbReference>
<dbReference type="Pfam" id="PF01423">
    <property type="entry name" value="LSM"/>
    <property type="match status" value="1"/>
</dbReference>
<dbReference type="OrthoDB" id="368909at2759"/>
<dbReference type="PANTHER" id="PTHR10701">
    <property type="entry name" value="SMALL NUCLEAR RIBONUCLEOPROTEIN-ASSOCIATED PROTEIN B AND N"/>
    <property type="match status" value="1"/>
</dbReference>
<dbReference type="SUPFAM" id="SSF50182">
    <property type="entry name" value="Sm-like ribonucleoproteins"/>
    <property type="match status" value="1"/>
</dbReference>
<organism evidence="2 3">
    <name type="scientific">Protea cynaroides</name>
    <dbReference type="NCBI Taxonomy" id="273540"/>
    <lineage>
        <taxon>Eukaryota</taxon>
        <taxon>Viridiplantae</taxon>
        <taxon>Streptophyta</taxon>
        <taxon>Embryophyta</taxon>
        <taxon>Tracheophyta</taxon>
        <taxon>Spermatophyta</taxon>
        <taxon>Magnoliopsida</taxon>
        <taxon>Proteales</taxon>
        <taxon>Proteaceae</taxon>
        <taxon>Protea</taxon>
    </lineage>
</organism>
<dbReference type="GO" id="GO:0031417">
    <property type="term" value="C:NatC complex"/>
    <property type="evidence" value="ECO:0007669"/>
    <property type="project" value="InterPro"/>
</dbReference>
<dbReference type="InterPro" id="IPR010920">
    <property type="entry name" value="LSM_dom_sf"/>
</dbReference>
<keyword evidence="3" id="KW-1185">Reference proteome</keyword>
<dbReference type="PANTHER" id="PTHR10701:SF5">
    <property type="entry name" value="N-ALPHA-ACETYLTRANSFERASE 38, NATC AUXILIARY SUBUNIT"/>
    <property type="match status" value="1"/>
</dbReference>
<dbReference type="Gene3D" id="2.30.30.100">
    <property type="match status" value="1"/>
</dbReference>
<gene>
    <name evidence="2" type="ORF">NE237_001964</name>
</gene>
<dbReference type="InterPro" id="IPR034110">
    <property type="entry name" value="LSMD1_Sm"/>
</dbReference>
<protein>
    <recommendedName>
        <fullName evidence="1">Sm domain-containing protein</fullName>
    </recommendedName>
</protein>
<proteinExistence type="predicted"/>
<feature type="domain" description="Sm" evidence="1">
    <location>
        <begin position="29"/>
        <end position="90"/>
    </location>
</feature>
<evidence type="ECO:0000313" key="3">
    <source>
        <dbReference type="Proteomes" id="UP001141806"/>
    </source>
</evidence>
<evidence type="ECO:0000313" key="2">
    <source>
        <dbReference type="EMBL" id="KAJ4976858.1"/>
    </source>
</evidence>
<name>A0A9Q0QYL8_9MAGN</name>
<accession>A0A9Q0QYL8</accession>
<reference evidence="2" key="1">
    <citation type="journal article" date="2023" name="Plant J.">
        <title>The genome of the king protea, Protea cynaroides.</title>
        <authorList>
            <person name="Chang J."/>
            <person name="Duong T.A."/>
            <person name="Schoeman C."/>
            <person name="Ma X."/>
            <person name="Roodt D."/>
            <person name="Barker N."/>
            <person name="Li Z."/>
            <person name="Van de Peer Y."/>
            <person name="Mizrachi E."/>
        </authorList>
    </citation>
    <scope>NUCLEOTIDE SEQUENCE</scope>
    <source>
        <tissue evidence="2">Young leaves</tissue>
    </source>
</reference>
<dbReference type="CDD" id="cd06168">
    <property type="entry name" value="LSMD1"/>
    <property type="match status" value="1"/>
</dbReference>